<dbReference type="Gene3D" id="3.30.1360.200">
    <property type="match status" value="1"/>
</dbReference>
<dbReference type="InterPro" id="IPR005791">
    <property type="entry name" value="SecD"/>
</dbReference>
<dbReference type="InterPro" id="IPR048634">
    <property type="entry name" value="SecD_SecF_C"/>
</dbReference>
<keyword evidence="4 9" id="KW-0812">Transmembrane</keyword>
<dbReference type="InterPro" id="IPR048631">
    <property type="entry name" value="SecD_1st"/>
</dbReference>
<keyword evidence="8 9" id="KW-0472">Membrane</keyword>
<comment type="similarity">
    <text evidence="9">Belongs to the SecD/SecF family. SecD subfamily.</text>
</comment>
<comment type="subunit">
    <text evidence="9">Forms a complex with SecF. Part of the essential Sec protein translocation apparatus which comprises SecA, SecYEG and auxiliary proteins SecDF. Other proteins may also be involved.</text>
</comment>
<feature type="transmembrane region" description="Helical" evidence="9">
    <location>
        <begin position="243"/>
        <end position="260"/>
    </location>
</feature>
<feature type="domain" description="Protein translocase subunit SecDF P1" evidence="11">
    <location>
        <begin position="52"/>
        <end position="110"/>
    </location>
</feature>
<gene>
    <name evidence="9" type="primary">secD</name>
    <name evidence="13" type="ORF">A2228_01035</name>
</gene>
<dbReference type="AlphaFoldDB" id="A0A1F5F5X4"/>
<evidence type="ECO:0000256" key="7">
    <source>
        <dbReference type="ARBA" id="ARBA00023010"/>
    </source>
</evidence>
<comment type="caution">
    <text evidence="9">Lacks conserved residue(s) required for the propagation of feature annotation.</text>
</comment>
<dbReference type="NCBIfam" id="TIGR00916">
    <property type="entry name" value="2A0604s01"/>
    <property type="match status" value="1"/>
</dbReference>
<dbReference type="Pfam" id="PF22599">
    <property type="entry name" value="SecDF_P1_head"/>
    <property type="match status" value="1"/>
</dbReference>
<comment type="caution">
    <text evidence="13">The sequence shown here is derived from an EMBL/GenBank/DDBJ whole genome shotgun (WGS) entry which is preliminary data.</text>
</comment>
<feature type="domain" description="SecDF P1 head subdomain" evidence="12">
    <location>
        <begin position="127"/>
        <end position="221"/>
    </location>
</feature>
<dbReference type="PANTHER" id="PTHR30081:SF1">
    <property type="entry name" value="PROTEIN TRANSLOCASE SUBUNIT SECD"/>
    <property type="match status" value="1"/>
</dbReference>
<dbReference type="Proteomes" id="UP000176191">
    <property type="component" value="Unassembled WGS sequence"/>
</dbReference>
<evidence type="ECO:0000256" key="5">
    <source>
        <dbReference type="ARBA" id="ARBA00022927"/>
    </source>
</evidence>
<keyword evidence="2 9" id="KW-0813">Transport</keyword>
<name>A0A1F5F5X4_9BACT</name>
<dbReference type="InterPro" id="IPR055344">
    <property type="entry name" value="SecD_SecF_C_bact"/>
</dbReference>
<dbReference type="GO" id="GO:0005886">
    <property type="term" value="C:plasma membrane"/>
    <property type="evidence" value="ECO:0007669"/>
    <property type="project" value="UniProtKB-SubCell"/>
</dbReference>
<dbReference type="GO" id="GO:0015450">
    <property type="term" value="F:protein-transporting ATPase activity"/>
    <property type="evidence" value="ECO:0007669"/>
    <property type="project" value="InterPro"/>
</dbReference>
<evidence type="ECO:0000256" key="3">
    <source>
        <dbReference type="ARBA" id="ARBA00022475"/>
    </source>
</evidence>
<evidence type="ECO:0000256" key="6">
    <source>
        <dbReference type="ARBA" id="ARBA00022989"/>
    </source>
</evidence>
<evidence type="ECO:0000256" key="2">
    <source>
        <dbReference type="ARBA" id="ARBA00022448"/>
    </source>
</evidence>
<evidence type="ECO:0000313" key="14">
    <source>
        <dbReference type="Proteomes" id="UP000176191"/>
    </source>
</evidence>
<dbReference type="GO" id="GO:0006605">
    <property type="term" value="P:protein targeting"/>
    <property type="evidence" value="ECO:0007669"/>
    <property type="project" value="UniProtKB-UniRule"/>
</dbReference>
<protein>
    <recommendedName>
        <fullName evidence="9">Protein translocase subunit SecD</fullName>
    </recommendedName>
</protein>
<dbReference type="PRINTS" id="PR00702">
    <property type="entry name" value="ACRIFLAVINRP"/>
</dbReference>
<evidence type="ECO:0000256" key="1">
    <source>
        <dbReference type="ARBA" id="ARBA00004651"/>
    </source>
</evidence>
<feature type="domain" description="Protein export membrane protein SecD/SecF C-terminal" evidence="10">
    <location>
        <begin position="222"/>
        <end position="398"/>
    </location>
</feature>
<evidence type="ECO:0000256" key="9">
    <source>
        <dbReference type="HAMAP-Rule" id="MF_01463"/>
    </source>
</evidence>
<comment type="function">
    <text evidence="9">Part of the Sec protein translocase complex. Interacts with the SecYEG preprotein conducting channel. SecDF uses the proton motive force (PMF) to complete protein translocation after the ATP-dependent function of SecA.</text>
</comment>
<dbReference type="Pfam" id="PF21760">
    <property type="entry name" value="SecD_1st"/>
    <property type="match status" value="1"/>
</dbReference>
<dbReference type="Gene3D" id="3.30.70.3400">
    <property type="match status" value="1"/>
</dbReference>
<keyword evidence="5 9" id="KW-0653">Protein transport</keyword>
<keyword evidence="6 9" id="KW-1133">Transmembrane helix</keyword>
<evidence type="ECO:0000259" key="12">
    <source>
        <dbReference type="Pfam" id="PF22599"/>
    </source>
</evidence>
<dbReference type="Gene3D" id="1.20.1640.10">
    <property type="entry name" value="Multidrug efflux transporter AcrB transmembrane domain"/>
    <property type="match status" value="1"/>
</dbReference>
<keyword evidence="7 9" id="KW-0811">Translocation</keyword>
<dbReference type="NCBIfam" id="TIGR01129">
    <property type="entry name" value="secD"/>
    <property type="match status" value="1"/>
</dbReference>
<reference evidence="13 14" key="1">
    <citation type="journal article" date="2016" name="Nat. Commun.">
        <title>Thousands of microbial genomes shed light on interconnected biogeochemical processes in an aquifer system.</title>
        <authorList>
            <person name="Anantharaman K."/>
            <person name="Brown C.T."/>
            <person name="Hug L.A."/>
            <person name="Sharon I."/>
            <person name="Castelle C.J."/>
            <person name="Probst A.J."/>
            <person name="Thomas B.C."/>
            <person name="Singh A."/>
            <person name="Wilkins M.J."/>
            <person name="Karaoz U."/>
            <person name="Brodie E.L."/>
            <person name="Williams K.H."/>
            <person name="Hubbard S.S."/>
            <person name="Banfield J.F."/>
        </authorList>
    </citation>
    <scope>NUCLEOTIDE SEQUENCE [LARGE SCALE GENOMIC DNA]</scope>
</reference>
<dbReference type="GO" id="GO:0065002">
    <property type="term" value="P:intracellular protein transmembrane transport"/>
    <property type="evidence" value="ECO:0007669"/>
    <property type="project" value="UniProtKB-UniRule"/>
</dbReference>
<dbReference type="GO" id="GO:0043952">
    <property type="term" value="P:protein transport by the Sec complex"/>
    <property type="evidence" value="ECO:0007669"/>
    <property type="project" value="UniProtKB-UniRule"/>
</dbReference>
<dbReference type="InterPro" id="IPR022813">
    <property type="entry name" value="SecD/SecF_arch_bac"/>
</dbReference>
<sequence length="406" mass="43530">MSFVITSPTLKLGSWERDLTIKQGLDLRGGTEVILEADMSSLDSADRTDALESAREVISRRVDLYGVTESTVKTSISGDSHRIHVALPGVDNPEQALALIGSTARLDFRELPVATDSALYSDFLSTGLSGSDLKKASVTFSSNTGKPEVSLQFSEAGGAKFAEITGRNIGKPLAIFLDDYPLSAPVVQAKIEGGNAVITGEYTLDEAKNLAITLNAGALPVKITVLSQQNIAPTLGSVSVTKSLRAGGIGLGLVAIFMIFNYGWLGLVADLGLIIYALLTLAIYKLVPITLTLPGLAGFLLSIGMAVDSNILIFERMKEERRKGNNLRESMELGFGKAWDAIKDANIATLMTTFILYNPFEWSFLNSSGLVRGFALTLFLGIAISLFTGIFVTRNLLRASIIKDKL</sequence>
<dbReference type="PANTHER" id="PTHR30081">
    <property type="entry name" value="PROTEIN-EXPORT MEMBRANE PROTEIN SEC"/>
    <property type="match status" value="1"/>
</dbReference>
<dbReference type="InterPro" id="IPR054384">
    <property type="entry name" value="SecDF_P1_head"/>
</dbReference>
<keyword evidence="3 9" id="KW-1003">Cell membrane</keyword>
<feature type="transmembrane region" description="Helical" evidence="9">
    <location>
        <begin position="267"/>
        <end position="287"/>
    </location>
</feature>
<evidence type="ECO:0000259" key="10">
    <source>
        <dbReference type="Pfam" id="PF02355"/>
    </source>
</evidence>
<evidence type="ECO:0000313" key="13">
    <source>
        <dbReference type="EMBL" id="OGD75071.1"/>
    </source>
</evidence>
<dbReference type="SUPFAM" id="SSF82866">
    <property type="entry name" value="Multidrug efflux transporter AcrB transmembrane domain"/>
    <property type="match status" value="1"/>
</dbReference>
<dbReference type="Pfam" id="PF02355">
    <property type="entry name" value="SecD_SecF_C"/>
    <property type="match status" value="1"/>
</dbReference>
<accession>A0A1F5F5X4</accession>
<feature type="transmembrane region" description="Helical" evidence="9">
    <location>
        <begin position="369"/>
        <end position="393"/>
    </location>
</feature>
<organism evidence="13 14">
    <name type="scientific">Candidatus Collierbacteria bacterium RIFOXYA2_FULL_46_10</name>
    <dbReference type="NCBI Taxonomy" id="1817726"/>
    <lineage>
        <taxon>Bacteria</taxon>
        <taxon>Candidatus Collieribacteriota</taxon>
    </lineage>
</organism>
<evidence type="ECO:0000259" key="11">
    <source>
        <dbReference type="Pfam" id="PF21760"/>
    </source>
</evidence>
<proteinExistence type="inferred from homology"/>
<evidence type="ECO:0000256" key="4">
    <source>
        <dbReference type="ARBA" id="ARBA00022692"/>
    </source>
</evidence>
<evidence type="ECO:0000256" key="8">
    <source>
        <dbReference type="ARBA" id="ARBA00023136"/>
    </source>
</evidence>
<dbReference type="EMBL" id="MFAK01000016">
    <property type="protein sequence ID" value="OGD75071.1"/>
    <property type="molecule type" value="Genomic_DNA"/>
</dbReference>
<dbReference type="InterPro" id="IPR001036">
    <property type="entry name" value="Acrflvin-R"/>
</dbReference>
<dbReference type="HAMAP" id="MF_01463_B">
    <property type="entry name" value="SecD_B"/>
    <property type="match status" value="1"/>
</dbReference>
<comment type="subcellular location">
    <subcellularLocation>
        <location evidence="1 9">Cell membrane</location>
        <topology evidence="1 9">Multi-pass membrane protein</topology>
    </subcellularLocation>
</comment>